<dbReference type="EMBL" id="VUJU01003910">
    <property type="protein sequence ID" value="KAF0756205.1"/>
    <property type="molecule type" value="Genomic_DNA"/>
</dbReference>
<organism evidence="1 2">
    <name type="scientific">Aphis craccivora</name>
    <name type="common">Cowpea aphid</name>
    <dbReference type="NCBI Taxonomy" id="307492"/>
    <lineage>
        <taxon>Eukaryota</taxon>
        <taxon>Metazoa</taxon>
        <taxon>Ecdysozoa</taxon>
        <taxon>Arthropoda</taxon>
        <taxon>Hexapoda</taxon>
        <taxon>Insecta</taxon>
        <taxon>Pterygota</taxon>
        <taxon>Neoptera</taxon>
        <taxon>Paraneoptera</taxon>
        <taxon>Hemiptera</taxon>
        <taxon>Sternorrhyncha</taxon>
        <taxon>Aphidomorpha</taxon>
        <taxon>Aphidoidea</taxon>
        <taxon>Aphididae</taxon>
        <taxon>Aphidini</taxon>
        <taxon>Aphis</taxon>
        <taxon>Aphis</taxon>
    </lineage>
</organism>
<sequence>MNAPSHAFVTQGIDSDHSIIISKLYLKMASKIGFIYSQRKNVPLVKNSYKYSMYIALKLGETGWKCIQKTCKSKIIPTQLWRRIQAIGLVQKYKNKESNIEKWLKQLFVKTNITNDATFPPSIWVKNEATLERTTNNCESFHAKFCNDYVSSTHHFMRYKMGDGYESLSF</sequence>
<accession>A0A6G0YHX5</accession>
<evidence type="ECO:0000313" key="1">
    <source>
        <dbReference type="EMBL" id="KAF0756205.1"/>
    </source>
</evidence>
<comment type="caution">
    <text evidence="1">The sequence shown here is derived from an EMBL/GenBank/DDBJ whole genome shotgun (WGS) entry which is preliminary data.</text>
</comment>
<name>A0A6G0YHX5_APHCR</name>
<dbReference type="Proteomes" id="UP000478052">
    <property type="component" value="Unassembled WGS sequence"/>
</dbReference>
<protein>
    <submittedName>
        <fullName evidence="1">Uncharacterized protein</fullName>
    </submittedName>
</protein>
<reference evidence="1 2" key="1">
    <citation type="submission" date="2019-08" db="EMBL/GenBank/DDBJ databases">
        <title>Whole genome of Aphis craccivora.</title>
        <authorList>
            <person name="Voronova N.V."/>
            <person name="Shulinski R.S."/>
            <person name="Bandarenka Y.V."/>
            <person name="Zhorov D.G."/>
            <person name="Warner D."/>
        </authorList>
    </citation>
    <scope>NUCLEOTIDE SEQUENCE [LARGE SCALE GENOMIC DNA]</scope>
    <source>
        <strain evidence="1">180601</strain>
        <tissue evidence="1">Whole Body</tissue>
    </source>
</reference>
<evidence type="ECO:0000313" key="2">
    <source>
        <dbReference type="Proteomes" id="UP000478052"/>
    </source>
</evidence>
<keyword evidence="2" id="KW-1185">Reference proteome</keyword>
<gene>
    <name evidence="1" type="ORF">FWK35_00018796</name>
</gene>
<dbReference type="AlphaFoldDB" id="A0A6G0YHX5"/>
<dbReference type="OrthoDB" id="90756at2759"/>
<proteinExistence type="predicted"/>